<dbReference type="InterPro" id="IPR011256">
    <property type="entry name" value="Reg_factor_effector_dom_sf"/>
</dbReference>
<reference evidence="2" key="1">
    <citation type="submission" date="2021-04" db="EMBL/GenBank/DDBJ databases">
        <title>Draft genome sequence of Xylanibacillus composti strain K13.</title>
        <authorList>
            <person name="Uke A."/>
            <person name="Chhe C."/>
            <person name="Baramee S."/>
            <person name="Kosugi A."/>
        </authorList>
    </citation>
    <scope>NUCLEOTIDE SEQUENCE</scope>
    <source>
        <strain evidence="2">K13</strain>
    </source>
</reference>
<keyword evidence="3" id="KW-1185">Reference proteome</keyword>
<name>A0A8J4H8A9_9BACL</name>
<organism evidence="2 3">
    <name type="scientific">Xylanibacillus composti</name>
    <dbReference type="NCBI Taxonomy" id="1572762"/>
    <lineage>
        <taxon>Bacteria</taxon>
        <taxon>Bacillati</taxon>
        <taxon>Bacillota</taxon>
        <taxon>Bacilli</taxon>
        <taxon>Bacillales</taxon>
        <taxon>Paenibacillaceae</taxon>
        <taxon>Xylanibacillus</taxon>
    </lineage>
</organism>
<comment type="caution">
    <text evidence="2">The sequence shown here is derived from an EMBL/GenBank/DDBJ whole genome shotgun (WGS) entry which is preliminary data.</text>
</comment>
<dbReference type="Gene3D" id="3.20.80.10">
    <property type="entry name" value="Regulatory factor, effector binding domain"/>
    <property type="match status" value="1"/>
</dbReference>
<dbReference type="Proteomes" id="UP000677918">
    <property type="component" value="Unassembled WGS sequence"/>
</dbReference>
<dbReference type="PANTHER" id="PTHR40055">
    <property type="entry name" value="TRANSCRIPTIONAL REGULATOR YGIV-RELATED"/>
    <property type="match status" value="1"/>
</dbReference>
<protein>
    <recommendedName>
        <fullName evidence="1">GyrI-like small molecule binding domain-containing protein</fullName>
    </recommendedName>
</protein>
<accession>A0A8J4H8A9</accession>
<proteinExistence type="predicted"/>
<dbReference type="SUPFAM" id="SSF55136">
    <property type="entry name" value="Probable bacterial effector-binding domain"/>
    <property type="match status" value="1"/>
</dbReference>
<evidence type="ECO:0000313" key="3">
    <source>
        <dbReference type="Proteomes" id="UP000677918"/>
    </source>
</evidence>
<dbReference type="AlphaFoldDB" id="A0A8J4H8A9"/>
<feature type="domain" description="GyrI-like small molecule binding" evidence="1">
    <location>
        <begin position="2"/>
        <end position="109"/>
    </location>
</feature>
<sequence>MGITYDNPDITARDKCRYDAAFSIPNEITEASGEIGIQQVEGGLYAVCREEGERMEDVVQKIGETVDFMYGQWLLDSSFQLADKPCLEIYCQKERHDGSAFMIDYCLPLLPK</sequence>
<evidence type="ECO:0000313" key="2">
    <source>
        <dbReference type="EMBL" id="GIQ70473.1"/>
    </source>
</evidence>
<dbReference type="EMBL" id="BOVK01000049">
    <property type="protein sequence ID" value="GIQ70473.1"/>
    <property type="molecule type" value="Genomic_DNA"/>
</dbReference>
<evidence type="ECO:0000259" key="1">
    <source>
        <dbReference type="Pfam" id="PF06445"/>
    </source>
</evidence>
<dbReference type="InterPro" id="IPR029442">
    <property type="entry name" value="GyrI-like"/>
</dbReference>
<gene>
    <name evidence="2" type="ORF">XYCOK13_32970</name>
</gene>
<dbReference type="InterPro" id="IPR050908">
    <property type="entry name" value="SmbC-like"/>
</dbReference>
<dbReference type="PANTHER" id="PTHR40055:SF1">
    <property type="entry name" value="TRANSCRIPTIONAL REGULATOR YGIV-RELATED"/>
    <property type="match status" value="1"/>
</dbReference>
<dbReference type="Pfam" id="PF06445">
    <property type="entry name" value="GyrI-like"/>
    <property type="match status" value="1"/>
</dbReference>